<proteinExistence type="predicted"/>
<evidence type="ECO:0000313" key="1">
    <source>
        <dbReference type="EMBL" id="KAJ3572908.1"/>
    </source>
</evidence>
<sequence>MNQHTLSTLVLSYIPLHRRRDLYSLLLTSKSFHTAAEPLVYHNAVFYDVRRLICFLHTLSRTPRLAGLVHTFGINFGDLRPRVQSYTRQLALNSQLETILRRSFWNLVNRAMSTMTSLQTLILIQIPDLRMNFTWILDEQTQEEELPFALKEIELNLAFDNHVAKFLNAQGEKGRLRVVRLRHMDVPGTSDLLLRCDPTADEDIGGSGAIEDIRLPDVEILDMSLSIAPHLGSLGRSLTNLQIHVDVQIPEAGILVDTLVHLISPANSRVVRGLSLVDLPASISTSVFTQIANSPVLSNLTTTLQHLSHFHLPAPYSPQPPSRSPVQTSNSSFLPHYLNDELPTSCGEPSPIPEKLEFLHTLTHFHSLRSLELSLSSWDFFDSSFTTIQNFNYISVNPQYPHPHHFRPSSFSISSVGGGGGPGGIAANSVPSPTTQKILLGELKAHCPSLRLVVLWLNRIKFRWTYKSYRAADLNVGIEEMEVLYGSMKPIWETDGSLISSWEDGEFGVAKGQGGVGAGAGGGSGRKNTSGVVEDASMVQVNCGPPVLSNKVIPGEWFCRMDMNQLASLSSLWISC</sequence>
<accession>A0AAD5VZP4</accession>
<reference evidence="1" key="1">
    <citation type="submission" date="2022-07" db="EMBL/GenBank/DDBJ databases">
        <title>Genome Sequence of Leucocoprinus birnbaumii.</title>
        <authorList>
            <person name="Buettner E."/>
        </authorList>
    </citation>
    <scope>NUCLEOTIDE SEQUENCE</scope>
    <source>
        <strain evidence="1">VT141</strain>
    </source>
</reference>
<dbReference type="EMBL" id="JANIEX010000123">
    <property type="protein sequence ID" value="KAJ3572908.1"/>
    <property type="molecule type" value="Genomic_DNA"/>
</dbReference>
<keyword evidence="2" id="KW-1185">Reference proteome</keyword>
<name>A0AAD5VZP4_9AGAR</name>
<protein>
    <submittedName>
        <fullName evidence="1">Uncharacterized protein</fullName>
    </submittedName>
</protein>
<dbReference type="AlphaFoldDB" id="A0AAD5VZP4"/>
<gene>
    <name evidence="1" type="ORF">NP233_g2779</name>
</gene>
<evidence type="ECO:0000313" key="2">
    <source>
        <dbReference type="Proteomes" id="UP001213000"/>
    </source>
</evidence>
<organism evidence="1 2">
    <name type="scientific">Leucocoprinus birnbaumii</name>
    <dbReference type="NCBI Taxonomy" id="56174"/>
    <lineage>
        <taxon>Eukaryota</taxon>
        <taxon>Fungi</taxon>
        <taxon>Dikarya</taxon>
        <taxon>Basidiomycota</taxon>
        <taxon>Agaricomycotina</taxon>
        <taxon>Agaricomycetes</taxon>
        <taxon>Agaricomycetidae</taxon>
        <taxon>Agaricales</taxon>
        <taxon>Agaricineae</taxon>
        <taxon>Agaricaceae</taxon>
        <taxon>Leucocoprinus</taxon>
    </lineage>
</organism>
<dbReference type="Proteomes" id="UP001213000">
    <property type="component" value="Unassembled WGS sequence"/>
</dbReference>
<comment type="caution">
    <text evidence="1">The sequence shown here is derived from an EMBL/GenBank/DDBJ whole genome shotgun (WGS) entry which is preliminary data.</text>
</comment>